<dbReference type="PANTHER" id="PTHR43018:SF1">
    <property type="entry name" value="PROTEIN AROA(G)"/>
    <property type="match status" value="1"/>
</dbReference>
<gene>
    <name evidence="3" type="ORF">SAMN05421833_14925</name>
</gene>
<dbReference type="RefSeq" id="WP_076442977.1">
    <property type="nucleotide sequence ID" value="NZ_FTNI01000049.1"/>
</dbReference>
<organism evidence="3 4">
    <name type="scientific">Microbispora rosea</name>
    <dbReference type="NCBI Taxonomy" id="58117"/>
    <lineage>
        <taxon>Bacteria</taxon>
        <taxon>Bacillati</taxon>
        <taxon>Actinomycetota</taxon>
        <taxon>Actinomycetes</taxon>
        <taxon>Streptosporangiales</taxon>
        <taxon>Streptosporangiaceae</taxon>
        <taxon>Microbispora</taxon>
    </lineage>
</organism>
<dbReference type="Pfam" id="PF00793">
    <property type="entry name" value="DAHP_synth_1"/>
    <property type="match status" value="1"/>
</dbReference>
<keyword evidence="4" id="KW-1185">Reference proteome</keyword>
<accession>A0A1N7HGL5</accession>
<dbReference type="NCBIfam" id="TIGR01361">
    <property type="entry name" value="DAHP_synth_Bsub"/>
    <property type="match status" value="1"/>
</dbReference>
<dbReference type="NCBIfam" id="NF009239">
    <property type="entry name" value="PRK12595.1"/>
    <property type="match status" value="1"/>
</dbReference>
<dbReference type="EMBL" id="FTNI01000049">
    <property type="protein sequence ID" value="SIS24019.1"/>
    <property type="molecule type" value="Genomic_DNA"/>
</dbReference>
<dbReference type="OrthoDB" id="9802281at2"/>
<dbReference type="STRING" id="58117.SAMN05421833_14925"/>
<evidence type="ECO:0000313" key="4">
    <source>
        <dbReference type="Proteomes" id="UP000186096"/>
    </source>
</evidence>
<dbReference type="GO" id="GO:0016740">
    <property type="term" value="F:transferase activity"/>
    <property type="evidence" value="ECO:0007669"/>
    <property type="project" value="UniProtKB-KW"/>
</dbReference>
<evidence type="ECO:0000259" key="2">
    <source>
        <dbReference type="Pfam" id="PF00793"/>
    </source>
</evidence>
<dbReference type="AlphaFoldDB" id="A0A1N7HGL5"/>
<name>A0A1N7HGL5_9ACTN</name>
<proteinExistence type="predicted"/>
<evidence type="ECO:0000313" key="3">
    <source>
        <dbReference type="EMBL" id="SIS24019.1"/>
    </source>
</evidence>
<dbReference type="GO" id="GO:0016832">
    <property type="term" value="F:aldehyde-lyase activity"/>
    <property type="evidence" value="ECO:0007669"/>
    <property type="project" value="InterPro"/>
</dbReference>
<dbReference type="Proteomes" id="UP000186096">
    <property type="component" value="Unassembled WGS sequence"/>
</dbReference>
<dbReference type="NCBIfam" id="NF006421">
    <property type="entry name" value="PRK08673.1"/>
    <property type="match status" value="1"/>
</dbReference>
<protein>
    <submittedName>
        <fullName evidence="3">3-deoxy-D-arabinoheptulosonate-7-phosphate synthase</fullName>
    </submittedName>
</protein>
<dbReference type="InterPro" id="IPR013785">
    <property type="entry name" value="Aldolase_TIM"/>
</dbReference>
<keyword evidence="1" id="KW-0808">Transferase</keyword>
<evidence type="ECO:0000256" key="1">
    <source>
        <dbReference type="ARBA" id="ARBA00022679"/>
    </source>
</evidence>
<sequence length="360" mass="38173">MTDAELLLVFDSTIDPSGIAGWAQHFDSTGTTTTTYRLGGADVMVAQGPGTLLPLPADLPRPRQTARASGGFRLGRRELFPAGTAVSIGSAVVGDGDIAVFAGPCAVENPGQMMSTARAAARHGAVGLRGGAFKPRTTPYSFQGLKWAGLDLLAQAREETGLPILTEVVDPRHVDRMAEVVDGFQIGTRNMQNFELLTEVGRSGMPAVLKRGFGCTVDELLTAAEYILAEGNDQLVLCERGIRTFEGATRFTLDLSAVALLKRRTHLPVMVDPSHSLGIPELIEPLTLAAVAAGADALLIDVHVQPEQALCDGKQALLPEDFARLMSRLEMLALGVGRRMAPAPAADYSEIHDALTPDVV</sequence>
<dbReference type="Gene3D" id="3.20.20.70">
    <property type="entry name" value="Aldolase class I"/>
    <property type="match status" value="1"/>
</dbReference>
<dbReference type="InterPro" id="IPR006218">
    <property type="entry name" value="DAHP1/KDSA"/>
</dbReference>
<dbReference type="GO" id="GO:0009073">
    <property type="term" value="P:aromatic amino acid family biosynthetic process"/>
    <property type="evidence" value="ECO:0007669"/>
    <property type="project" value="InterPro"/>
</dbReference>
<dbReference type="PANTHER" id="PTHR43018">
    <property type="entry name" value="PHOSPHO-2-DEHYDRO-3-DEOXYHEPTONATE ALDOLASE"/>
    <property type="match status" value="1"/>
</dbReference>
<dbReference type="InterPro" id="IPR052899">
    <property type="entry name" value="Class-I_DAHP_synthase"/>
</dbReference>
<dbReference type="SUPFAM" id="SSF51569">
    <property type="entry name" value="Aldolase"/>
    <property type="match status" value="1"/>
</dbReference>
<feature type="domain" description="DAHP synthetase I/KDSA" evidence="2">
    <location>
        <begin position="91"/>
        <end position="326"/>
    </location>
</feature>
<dbReference type="InterPro" id="IPR006268">
    <property type="entry name" value="DAHP_syn_2"/>
</dbReference>
<reference evidence="4" key="1">
    <citation type="submission" date="2017-01" db="EMBL/GenBank/DDBJ databases">
        <authorList>
            <person name="Varghese N."/>
            <person name="Submissions S."/>
        </authorList>
    </citation>
    <scope>NUCLEOTIDE SEQUENCE [LARGE SCALE GENOMIC DNA]</scope>
    <source>
        <strain evidence="4">ATCC 12950</strain>
    </source>
</reference>